<dbReference type="SMART" id="SM00369">
    <property type="entry name" value="LRR_TYP"/>
    <property type="match status" value="3"/>
</dbReference>
<dbReference type="PANTHER" id="PTHR48051">
    <property type="match status" value="1"/>
</dbReference>
<dbReference type="PROSITE" id="PS51450">
    <property type="entry name" value="LRR"/>
    <property type="match status" value="3"/>
</dbReference>
<dbReference type="SUPFAM" id="SSF52058">
    <property type="entry name" value="L domain-like"/>
    <property type="match status" value="1"/>
</dbReference>
<keyword evidence="1" id="KW-0433">Leucine-rich repeat</keyword>
<dbReference type="EMBL" id="VXIV02002837">
    <property type="protein sequence ID" value="KAF6022554.1"/>
    <property type="molecule type" value="Genomic_DNA"/>
</dbReference>
<dbReference type="InterPro" id="IPR032675">
    <property type="entry name" value="LRR_dom_sf"/>
</dbReference>
<keyword evidence="5" id="KW-1185">Reference proteome</keyword>
<gene>
    <name evidence="4" type="ORF">EB796_019125</name>
</gene>
<protein>
    <submittedName>
        <fullName evidence="4">LRRC63</fullName>
    </submittedName>
</protein>
<keyword evidence="2" id="KW-0677">Repeat</keyword>
<dbReference type="Pfam" id="PF00560">
    <property type="entry name" value="LRR_1"/>
    <property type="match status" value="1"/>
</dbReference>
<evidence type="ECO:0000256" key="3">
    <source>
        <dbReference type="SAM" id="MobiDB-lite"/>
    </source>
</evidence>
<dbReference type="InterPro" id="IPR003591">
    <property type="entry name" value="Leu-rich_rpt_typical-subtyp"/>
</dbReference>
<organism evidence="4 5">
    <name type="scientific">Bugula neritina</name>
    <name type="common">Brown bryozoan</name>
    <name type="synonym">Sertularia neritina</name>
    <dbReference type="NCBI Taxonomy" id="10212"/>
    <lineage>
        <taxon>Eukaryota</taxon>
        <taxon>Metazoa</taxon>
        <taxon>Spiralia</taxon>
        <taxon>Lophotrochozoa</taxon>
        <taxon>Bryozoa</taxon>
        <taxon>Gymnolaemata</taxon>
        <taxon>Cheilostomatida</taxon>
        <taxon>Flustrina</taxon>
        <taxon>Buguloidea</taxon>
        <taxon>Bugulidae</taxon>
        <taxon>Bugula</taxon>
    </lineage>
</organism>
<name>A0A7J7J9Z2_BUGNE</name>
<dbReference type="Pfam" id="PF13855">
    <property type="entry name" value="LRR_8"/>
    <property type="match status" value="1"/>
</dbReference>
<feature type="region of interest" description="Disordered" evidence="3">
    <location>
        <begin position="17"/>
        <end position="65"/>
    </location>
</feature>
<dbReference type="InterPro" id="IPR050216">
    <property type="entry name" value="LRR_domain-containing"/>
</dbReference>
<dbReference type="Proteomes" id="UP000593567">
    <property type="component" value="Unassembled WGS sequence"/>
</dbReference>
<proteinExistence type="predicted"/>
<dbReference type="Gene3D" id="3.80.10.10">
    <property type="entry name" value="Ribonuclease Inhibitor"/>
    <property type="match status" value="1"/>
</dbReference>
<dbReference type="AlphaFoldDB" id="A0A7J7J9Z2"/>
<sequence>MVKSQIPLIKIPLLQSNRTENNGRLLRRPQPRKLEPLRQCLSPVSSPDAEDDAASPDPDRQRVASEEYDAVEDWLYTTSREIHIPAGHTTPNGPPPTVFSHRTNLQSVPQGYASLSTGYKGRKEDLMLSGNKHSSLVKSREMPTASAKVLLRTTIHTGPQGLPPPQPRKPRNIIPFEAMTEKGPSEQAHLDSLYVGAEAENDPSLKVNEFITRVAVNMSIPQERVETTMFSRVPQAQILIQMASMLTEQIQATAEGRNIRALIRPFPKWTPDKPVDEMPRAEIILYEQSSAATEREFSAPASTQLAIKGEGQQTSGGFIMRHTSETHFMDSKRNRTPFDFSGDTGLDPTDIAVLDALVSGGAVLSLKAHFIDTIPDISPITTSLRYLNLSFNNFTNIPPEVLLLSNLEVLKLRNNPIREIPDEIRHLKLLRTFEIPFCLVSDIPNGLLSLKHLQYLDLSYNKLVSLPEQMKQLHARVCHCCHGPMIGEGVTLIRPGSLYGVKNVPFMFRSCSHYCAKLFMNKKENLLELFYADSPTNEE</sequence>
<dbReference type="GO" id="GO:0005737">
    <property type="term" value="C:cytoplasm"/>
    <property type="evidence" value="ECO:0007669"/>
    <property type="project" value="TreeGrafter"/>
</dbReference>
<dbReference type="OrthoDB" id="660555at2759"/>
<comment type="caution">
    <text evidence="4">The sequence shown here is derived from an EMBL/GenBank/DDBJ whole genome shotgun (WGS) entry which is preliminary data.</text>
</comment>
<dbReference type="InterPro" id="IPR001611">
    <property type="entry name" value="Leu-rich_rpt"/>
</dbReference>
<evidence type="ECO:0000256" key="1">
    <source>
        <dbReference type="ARBA" id="ARBA00022614"/>
    </source>
</evidence>
<evidence type="ECO:0000313" key="5">
    <source>
        <dbReference type="Proteomes" id="UP000593567"/>
    </source>
</evidence>
<evidence type="ECO:0000256" key="2">
    <source>
        <dbReference type="ARBA" id="ARBA00022737"/>
    </source>
</evidence>
<accession>A0A7J7J9Z2</accession>
<evidence type="ECO:0000313" key="4">
    <source>
        <dbReference type="EMBL" id="KAF6022554.1"/>
    </source>
</evidence>
<dbReference type="PANTHER" id="PTHR48051:SF1">
    <property type="entry name" value="RAS SUPPRESSOR PROTEIN 1"/>
    <property type="match status" value="1"/>
</dbReference>
<reference evidence="4" key="1">
    <citation type="submission" date="2020-06" db="EMBL/GenBank/DDBJ databases">
        <title>Draft genome of Bugula neritina, a colonial animal packing powerful symbionts and potential medicines.</title>
        <authorList>
            <person name="Rayko M."/>
        </authorList>
    </citation>
    <scope>NUCLEOTIDE SEQUENCE [LARGE SCALE GENOMIC DNA]</scope>
    <source>
        <strain evidence="4">Kwan_BN1</strain>
    </source>
</reference>